<dbReference type="CDD" id="cd12148">
    <property type="entry name" value="fungal_TF_MHR"/>
    <property type="match status" value="1"/>
</dbReference>
<dbReference type="PROSITE" id="PS00463">
    <property type="entry name" value="ZN2_CY6_FUNGAL_1"/>
    <property type="match status" value="1"/>
</dbReference>
<evidence type="ECO:0000256" key="3">
    <source>
        <dbReference type="ARBA" id="ARBA00023163"/>
    </source>
</evidence>
<feature type="region of interest" description="Disordered" evidence="5">
    <location>
        <begin position="1"/>
        <end position="27"/>
    </location>
</feature>
<dbReference type="CDD" id="cd00067">
    <property type="entry name" value="GAL4"/>
    <property type="match status" value="1"/>
</dbReference>
<feature type="region of interest" description="Disordered" evidence="5">
    <location>
        <begin position="152"/>
        <end position="175"/>
    </location>
</feature>
<dbReference type="InterPro" id="IPR007219">
    <property type="entry name" value="XnlR_reg_dom"/>
</dbReference>
<dbReference type="PANTHER" id="PTHR47424">
    <property type="entry name" value="REGULATORY PROTEIN GAL4"/>
    <property type="match status" value="1"/>
</dbReference>
<dbReference type="GO" id="GO:0000981">
    <property type="term" value="F:DNA-binding transcription factor activity, RNA polymerase II-specific"/>
    <property type="evidence" value="ECO:0007669"/>
    <property type="project" value="InterPro"/>
</dbReference>
<evidence type="ECO:0000256" key="1">
    <source>
        <dbReference type="ARBA" id="ARBA00022723"/>
    </source>
</evidence>
<evidence type="ECO:0000313" key="8">
    <source>
        <dbReference type="Proteomes" id="UP001055219"/>
    </source>
</evidence>
<dbReference type="SUPFAM" id="SSF57701">
    <property type="entry name" value="Zn2/Cys6 DNA-binding domain"/>
    <property type="match status" value="1"/>
</dbReference>
<sequence>MTDEESPAAAKRRMRRIPDDQRKRNAQSCDRCRKRRCKCVPAPDGNGCLSCQEHAVPCTFTAPRRKRFYGSVDELSDRYRCLEAIVKGAFPNDSTSTAAELHQLGQKLGIKMPDIADAARPTIKIEELVRQPGAGSMYSNAGGGTPGTYSVASGAPSVASATSETPNPLNRSSSEEPNIFLMHDLGGNEHYVGPSGTLNFLSRIRMLVNEVPNQQSQVPAMSVEGTQTGRPESSYPRQPANMIPGVNRNTDDDDQNGGGSVDKGSPRISVDNLPLDGPSPGSITAIARDFTRLPPTEMEEILKQFPPDDKLEALIASYFRVVHDDFPLFHRATFQDEFEVFVIQARRDARTATGKTHRGPLPDWGWIGCLHMMIVFGSISDPGIPDIDHTTLRRRSVTVARALLPQFIFRCTLTNVRVLLLLSLFLHNYNERNAAWNLVGAATRIAFALGLHRSDMNSSFRPLEREIRKWVFCTLYTFEQFLASSLGRPGGLQELDVEIVPPREGFLEGGGGTDARLVSLSLKLQAILAKTRLVDANRRKAELATPYVPSSSVDQVLGSLDEWMSKVSQLSDFRLPWIKSNTLDYPDSADSVDIEQLATSLQVKTKPHLRAVLLLHIQFHFVVLAATRALLLRDITLLRKGKLVPNAQANGLSKYSDRAVRSACQLVYIVILLDAFDILSGLSGLDVYYAYHASMIIILRLLRSVDDSTPVGSPHTDAQVAEQHICLSLRAIIDRIQAVMDRTPKAGAMKRFAKVVQAFTARLSSSTPVSLLSGGPTDLIGEPIVPLQQQPQHQPQQPQAQYQQHMGGIPQPQYAYGNIGGGITNMMPEQAQFGQMPPYEDTNMDGGFLGLFPSSTFGATDTSQGPVTQIPSNSMAPQSWLDMELLLGGYGVQS</sequence>
<dbReference type="Pfam" id="PF04082">
    <property type="entry name" value="Fungal_trans"/>
    <property type="match status" value="1"/>
</dbReference>
<organism evidence="7 8">
    <name type="scientific">Emericellopsis cladophorae</name>
    <dbReference type="NCBI Taxonomy" id="2686198"/>
    <lineage>
        <taxon>Eukaryota</taxon>
        <taxon>Fungi</taxon>
        <taxon>Dikarya</taxon>
        <taxon>Ascomycota</taxon>
        <taxon>Pezizomycotina</taxon>
        <taxon>Sordariomycetes</taxon>
        <taxon>Hypocreomycetidae</taxon>
        <taxon>Hypocreales</taxon>
        <taxon>Bionectriaceae</taxon>
        <taxon>Emericellopsis</taxon>
    </lineage>
</organism>
<evidence type="ECO:0000313" key="7">
    <source>
        <dbReference type="EMBL" id="KAI6784095.1"/>
    </source>
</evidence>
<keyword evidence="1" id="KW-0479">Metal-binding</keyword>
<feature type="compositionally biased region" description="Polar residues" evidence="5">
    <location>
        <begin position="164"/>
        <end position="175"/>
    </location>
</feature>
<keyword evidence="4" id="KW-0539">Nucleus</keyword>
<accession>A0A9P9Y6S5</accession>
<evidence type="ECO:0000256" key="4">
    <source>
        <dbReference type="ARBA" id="ARBA00023242"/>
    </source>
</evidence>
<dbReference type="PROSITE" id="PS50048">
    <property type="entry name" value="ZN2_CY6_FUNGAL_2"/>
    <property type="match status" value="1"/>
</dbReference>
<evidence type="ECO:0000256" key="2">
    <source>
        <dbReference type="ARBA" id="ARBA00023015"/>
    </source>
</evidence>
<dbReference type="GO" id="GO:0006351">
    <property type="term" value="P:DNA-templated transcription"/>
    <property type="evidence" value="ECO:0007669"/>
    <property type="project" value="InterPro"/>
</dbReference>
<feature type="compositionally biased region" description="Low complexity" evidence="5">
    <location>
        <begin position="152"/>
        <end position="163"/>
    </location>
</feature>
<dbReference type="OrthoDB" id="5344325at2759"/>
<dbReference type="EMBL" id="JAGIXG020000005">
    <property type="protein sequence ID" value="KAI6784095.1"/>
    <property type="molecule type" value="Genomic_DNA"/>
</dbReference>
<dbReference type="SMART" id="SM00906">
    <property type="entry name" value="Fungal_trans"/>
    <property type="match status" value="1"/>
</dbReference>
<dbReference type="RefSeq" id="XP_051364951.1">
    <property type="nucleotide sequence ID" value="XM_051503316.1"/>
</dbReference>
<comment type="caution">
    <text evidence="7">The sequence shown here is derived from an EMBL/GenBank/DDBJ whole genome shotgun (WGS) entry which is preliminary data.</text>
</comment>
<dbReference type="GO" id="GO:0003677">
    <property type="term" value="F:DNA binding"/>
    <property type="evidence" value="ECO:0007669"/>
    <property type="project" value="InterPro"/>
</dbReference>
<dbReference type="InterPro" id="IPR051127">
    <property type="entry name" value="Fungal_SecMet_Regulators"/>
</dbReference>
<keyword evidence="2" id="KW-0805">Transcription regulation</keyword>
<dbReference type="PANTHER" id="PTHR47424:SF6">
    <property type="entry name" value="PROLINE UTILIZATION TRANS-ACTIVATOR"/>
    <property type="match status" value="1"/>
</dbReference>
<name>A0A9P9Y6S5_9HYPO</name>
<feature type="domain" description="Zn(2)-C6 fungal-type" evidence="6">
    <location>
        <begin position="28"/>
        <end position="60"/>
    </location>
</feature>
<reference evidence="7" key="2">
    <citation type="submission" date="2022-07" db="EMBL/GenBank/DDBJ databases">
        <authorList>
            <person name="Goncalves M.F.M."/>
            <person name="Hilario S."/>
            <person name="Van De Peer Y."/>
            <person name="Esteves A.C."/>
            <person name="Alves A."/>
        </authorList>
    </citation>
    <scope>NUCLEOTIDE SEQUENCE</scope>
    <source>
        <strain evidence="7">MUM 19.33</strain>
    </source>
</reference>
<gene>
    <name evidence="7" type="ORF">J7T54_004641</name>
</gene>
<feature type="region of interest" description="Disordered" evidence="5">
    <location>
        <begin position="214"/>
        <end position="280"/>
    </location>
</feature>
<dbReference type="InterPro" id="IPR036864">
    <property type="entry name" value="Zn2-C6_fun-type_DNA-bd_sf"/>
</dbReference>
<evidence type="ECO:0000259" key="6">
    <source>
        <dbReference type="PROSITE" id="PS50048"/>
    </source>
</evidence>
<dbReference type="InterPro" id="IPR001138">
    <property type="entry name" value="Zn2Cys6_DnaBD"/>
</dbReference>
<dbReference type="AlphaFoldDB" id="A0A9P9Y6S5"/>
<dbReference type="GO" id="GO:0008270">
    <property type="term" value="F:zinc ion binding"/>
    <property type="evidence" value="ECO:0007669"/>
    <property type="project" value="InterPro"/>
</dbReference>
<proteinExistence type="predicted"/>
<protein>
    <recommendedName>
        <fullName evidence="6">Zn(2)-C6 fungal-type domain-containing protein</fullName>
    </recommendedName>
</protein>
<keyword evidence="8" id="KW-1185">Reference proteome</keyword>
<dbReference type="Gene3D" id="4.10.240.10">
    <property type="entry name" value="Zn(2)-C6 fungal-type DNA-binding domain"/>
    <property type="match status" value="1"/>
</dbReference>
<reference evidence="7" key="1">
    <citation type="journal article" date="2021" name="J Fungi (Basel)">
        <title>Genomic and Metabolomic Analyses of the Marine Fungus Emericellopsis cladophorae: Insights into Saltwater Adaptability Mechanisms and Its Biosynthetic Potential.</title>
        <authorList>
            <person name="Goncalves M.F.M."/>
            <person name="Hilario S."/>
            <person name="Van de Peer Y."/>
            <person name="Esteves A.C."/>
            <person name="Alves A."/>
        </authorList>
    </citation>
    <scope>NUCLEOTIDE SEQUENCE</scope>
    <source>
        <strain evidence="7">MUM 19.33</strain>
    </source>
</reference>
<evidence type="ECO:0000256" key="5">
    <source>
        <dbReference type="SAM" id="MobiDB-lite"/>
    </source>
</evidence>
<feature type="compositionally biased region" description="Polar residues" evidence="5">
    <location>
        <begin position="214"/>
        <end position="231"/>
    </location>
</feature>
<dbReference type="GeneID" id="75831127"/>
<dbReference type="Proteomes" id="UP001055219">
    <property type="component" value="Unassembled WGS sequence"/>
</dbReference>
<keyword evidence="3" id="KW-0804">Transcription</keyword>